<dbReference type="InterPro" id="IPR009057">
    <property type="entry name" value="Homeodomain-like_sf"/>
</dbReference>
<dbReference type="AlphaFoldDB" id="A0A2M7PRK6"/>
<comment type="caution">
    <text evidence="3">The sequence shown here is derived from an EMBL/GenBank/DDBJ whole genome shotgun (WGS) entry which is preliminary data.</text>
</comment>
<dbReference type="SUPFAM" id="SSF46689">
    <property type="entry name" value="Homeodomain-like"/>
    <property type="match status" value="1"/>
</dbReference>
<dbReference type="Pfam" id="PF13592">
    <property type="entry name" value="HTH_33"/>
    <property type="match status" value="1"/>
</dbReference>
<reference evidence="3 4" key="1">
    <citation type="submission" date="2017-09" db="EMBL/GenBank/DDBJ databases">
        <title>Depth-based differentiation of microbial function through sediment-hosted aquifers and enrichment of novel symbionts in the deep terrestrial subsurface.</title>
        <authorList>
            <person name="Probst A.J."/>
            <person name="Ladd B."/>
            <person name="Jarett J.K."/>
            <person name="Geller-Mcgrath D.E."/>
            <person name="Sieber C.M."/>
            <person name="Emerson J.B."/>
            <person name="Anantharaman K."/>
            <person name="Thomas B.C."/>
            <person name="Malmstrom R."/>
            <person name="Stieglmeier M."/>
            <person name="Klingl A."/>
            <person name="Woyke T."/>
            <person name="Ryan C.M."/>
            <person name="Banfield J.F."/>
        </authorList>
    </citation>
    <scope>NUCLEOTIDE SEQUENCE [LARGE SCALE GENOMIC DNA]</scope>
    <source>
        <strain evidence="3">CG_4_10_14_3_um_filter_34_13</strain>
    </source>
</reference>
<evidence type="ECO:0000259" key="2">
    <source>
        <dbReference type="Pfam" id="PF13592"/>
    </source>
</evidence>
<feature type="domain" description="Winged helix-turn helix" evidence="2">
    <location>
        <begin position="109"/>
        <end position="166"/>
    </location>
</feature>
<sequence length="348" mass="41514">MKRQQKLKDNQIAELKEYLRTSESKKEAYRIQAVLMVNRDMDIEIIKEMTGFSRSQIFALRRKYLDKGIASIEDPARHNPKELLNKKDRDEIIETIKTKKPEDIGYHSEFWTTAMVGDWIKKKYKVKYKSKTSVYLIFKKASFSFHKPGRIYQKRNEQEVLEFQEKAKKILDKALREENTVVLCEDEMVLSTQTTFQKMWLRKNEYPKIEVSNDKKARSVYGFLNIKTGVEHAFKKDWQNMFITVDVLKKLRRKYPKEKLLIFWDGAGWHRGSEVKKFIEKDENIETVHFPRYSPEENPQEHVWKSGRAHVTNNRYIEDIDKTTDDFVKYLNKTKFKYSLIGVSPISE</sequence>
<gene>
    <name evidence="3" type="ORF">COZ07_02835</name>
</gene>
<evidence type="ECO:0000259" key="1">
    <source>
        <dbReference type="Pfam" id="PF13358"/>
    </source>
</evidence>
<protein>
    <recommendedName>
        <fullName evidence="5">IS630 family transposase</fullName>
    </recommendedName>
</protein>
<evidence type="ECO:0008006" key="5">
    <source>
        <dbReference type="Google" id="ProtNLM"/>
    </source>
</evidence>
<dbReference type="EMBL" id="PFKO01000102">
    <property type="protein sequence ID" value="PIY33258.1"/>
    <property type="molecule type" value="Genomic_DNA"/>
</dbReference>
<organism evidence="3 4">
    <name type="scientific">Candidatus Infernicultor aquiphilus</name>
    <dbReference type="NCBI Taxonomy" id="1805029"/>
    <lineage>
        <taxon>Bacteria</taxon>
        <taxon>Pseudomonadati</taxon>
        <taxon>Atribacterota</taxon>
        <taxon>Candidatus Phoenicimicrobiia</taxon>
        <taxon>Candidatus Pheonicimicrobiales</taxon>
        <taxon>Candidatus Phoenicimicrobiaceae</taxon>
        <taxon>Candidatus Infernicultor</taxon>
    </lineage>
</organism>
<dbReference type="GO" id="GO:0003676">
    <property type="term" value="F:nucleic acid binding"/>
    <property type="evidence" value="ECO:0007669"/>
    <property type="project" value="InterPro"/>
</dbReference>
<proteinExistence type="predicted"/>
<evidence type="ECO:0000313" key="4">
    <source>
        <dbReference type="Proteomes" id="UP000230646"/>
    </source>
</evidence>
<dbReference type="Proteomes" id="UP000230646">
    <property type="component" value="Unassembled WGS sequence"/>
</dbReference>
<name>A0A2M7PRK6_9BACT</name>
<feature type="domain" description="Tc1-like transposase DDE" evidence="1">
    <location>
        <begin position="182"/>
        <end position="322"/>
    </location>
</feature>
<dbReference type="RefSeq" id="WP_406607085.1">
    <property type="nucleotide sequence ID" value="NZ_PFKO01000102.1"/>
</dbReference>
<dbReference type="Gene3D" id="3.30.420.10">
    <property type="entry name" value="Ribonuclease H-like superfamily/Ribonuclease H"/>
    <property type="match status" value="1"/>
</dbReference>
<dbReference type="InterPro" id="IPR036397">
    <property type="entry name" value="RNaseH_sf"/>
</dbReference>
<dbReference type="InterPro" id="IPR025959">
    <property type="entry name" value="Winged_HTH_dom"/>
</dbReference>
<dbReference type="InterPro" id="IPR047655">
    <property type="entry name" value="Transpos_IS630-like"/>
</dbReference>
<dbReference type="NCBIfam" id="NF033545">
    <property type="entry name" value="transpos_IS630"/>
    <property type="match status" value="1"/>
</dbReference>
<dbReference type="Pfam" id="PF13358">
    <property type="entry name" value="DDE_3"/>
    <property type="match status" value="1"/>
</dbReference>
<dbReference type="InterPro" id="IPR038717">
    <property type="entry name" value="Tc1-like_DDE_dom"/>
</dbReference>
<accession>A0A2M7PRK6</accession>
<evidence type="ECO:0000313" key="3">
    <source>
        <dbReference type="EMBL" id="PIY33258.1"/>
    </source>
</evidence>